<dbReference type="Proteomes" id="UP001165960">
    <property type="component" value="Unassembled WGS sequence"/>
</dbReference>
<comment type="caution">
    <text evidence="1">The sequence shown here is derived from an EMBL/GenBank/DDBJ whole genome shotgun (WGS) entry which is preliminary data.</text>
</comment>
<name>A0ACC2U0F6_9FUNG</name>
<proteinExistence type="predicted"/>
<dbReference type="EMBL" id="QTSX02001559">
    <property type="protein sequence ID" value="KAJ9080434.1"/>
    <property type="molecule type" value="Genomic_DNA"/>
</dbReference>
<reference evidence="1" key="1">
    <citation type="submission" date="2022-04" db="EMBL/GenBank/DDBJ databases">
        <title>Genome of the entomopathogenic fungus Entomophthora muscae.</title>
        <authorList>
            <person name="Elya C."/>
            <person name="Lovett B.R."/>
            <person name="Lee E."/>
            <person name="Macias A.M."/>
            <person name="Hajek A.E."/>
            <person name="De Bivort B.L."/>
            <person name="Kasson M.T."/>
            <person name="De Fine Licht H.H."/>
            <person name="Stajich J.E."/>
        </authorList>
    </citation>
    <scope>NUCLEOTIDE SEQUENCE</scope>
    <source>
        <strain evidence="1">Berkeley</strain>
    </source>
</reference>
<keyword evidence="2" id="KW-1185">Reference proteome</keyword>
<gene>
    <name evidence="1" type="primary">LACTB2_2</name>
    <name evidence="1" type="ORF">DSO57_1025087</name>
</gene>
<organism evidence="1 2">
    <name type="scientific">Entomophthora muscae</name>
    <dbReference type="NCBI Taxonomy" id="34485"/>
    <lineage>
        <taxon>Eukaryota</taxon>
        <taxon>Fungi</taxon>
        <taxon>Fungi incertae sedis</taxon>
        <taxon>Zoopagomycota</taxon>
        <taxon>Entomophthoromycotina</taxon>
        <taxon>Entomophthoromycetes</taxon>
        <taxon>Entomophthorales</taxon>
        <taxon>Entomophthoraceae</taxon>
        <taxon>Entomophthora</taxon>
    </lineage>
</organism>
<evidence type="ECO:0000313" key="2">
    <source>
        <dbReference type="Proteomes" id="UP001165960"/>
    </source>
</evidence>
<protein>
    <submittedName>
        <fullName evidence="1">Beta-lactamase-like protein 2</fullName>
    </submittedName>
</protein>
<sequence>MSLSSIPPVTKLSSRVIRILGLNPGSFTLQGTNTYLVGTGKQRMLIDTGDGREEYLNLLASVLEEQNVAIYKILITHWHPDHSGGLDPILKKYPQSSIQVFKKTFQSQDEEYYCHLTDIEFKNSEAKPISVEGATVIPISTPGHTSDHLSFYFVEEGVLFSGDCILGLGSTIFEDLSVYMASLKKLLAMFPPIKHIYPGHGPAVIDGKSKVIQYIKHRQEREDAIVNILKSEPPSEVKSPKYFNDQPAYSSTDLVGIMYTDYPDSVLRQAQHSVTLHLKKLLVDEKVRQVELPGICKEAYWQWCF</sequence>
<evidence type="ECO:0000313" key="1">
    <source>
        <dbReference type="EMBL" id="KAJ9080434.1"/>
    </source>
</evidence>
<accession>A0ACC2U0F6</accession>